<evidence type="ECO:0000313" key="10">
    <source>
        <dbReference type="Proteomes" id="UP000001940"/>
    </source>
</evidence>
<dbReference type="STRING" id="6239.B0207.7.1"/>
<evidence type="ECO:0000256" key="7">
    <source>
        <dbReference type="SAM" id="MobiDB-lite"/>
    </source>
</evidence>
<evidence type="ECO:0000256" key="4">
    <source>
        <dbReference type="ARBA" id="ARBA00022777"/>
    </source>
</evidence>
<dbReference type="UCSC" id="B0207.7">
    <property type="organism name" value="c. elegans"/>
</dbReference>
<dbReference type="PANTHER" id="PTHR11909">
    <property type="entry name" value="CASEIN KINASE-RELATED"/>
    <property type="match status" value="1"/>
</dbReference>
<feature type="domain" description="Protein kinase" evidence="8">
    <location>
        <begin position="21"/>
        <end position="288"/>
    </location>
</feature>
<dbReference type="InterPro" id="IPR011009">
    <property type="entry name" value="Kinase-like_dom_sf"/>
</dbReference>
<dbReference type="GO" id="GO:0005634">
    <property type="term" value="C:nucleus"/>
    <property type="evidence" value="ECO:0000318"/>
    <property type="project" value="GO_Central"/>
</dbReference>
<keyword evidence="5 6" id="KW-0067">ATP-binding</keyword>
<dbReference type="Proteomes" id="UP000001940">
    <property type="component" value="Chromosome I"/>
</dbReference>
<dbReference type="SUPFAM" id="SSF56112">
    <property type="entry name" value="Protein kinase-like (PK-like)"/>
    <property type="match status" value="1"/>
</dbReference>
<dbReference type="PROSITE" id="PS00107">
    <property type="entry name" value="PROTEIN_KINASE_ATP"/>
    <property type="match status" value="1"/>
</dbReference>
<dbReference type="CTD" id="181836"/>
<dbReference type="AlphaFoldDB" id="O01429"/>
<dbReference type="FunFam" id="1.10.510.10:FF:001002">
    <property type="entry name" value="Protein CBG10779"/>
    <property type="match status" value="1"/>
</dbReference>
<dbReference type="FunCoup" id="O01429">
    <property type="interactions" value="246"/>
</dbReference>
<dbReference type="PIR" id="D87790">
    <property type="entry name" value="D87790"/>
</dbReference>
<dbReference type="OMA" id="RDDLWAW"/>
<dbReference type="InterPro" id="IPR000719">
    <property type="entry name" value="Prot_kinase_dom"/>
</dbReference>
<evidence type="ECO:0000256" key="6">
    <source>
        <dbReference type="PROSITE-ProRule" id="PRU10141"/>
    </source>
</evidence>
<protein>
    <submittedName>
        <fullName evidence="9">Protein kinase domain-containing protein</fullName>
    </submittedName>
</protein>
<dbReference type="SMR" id="O01429"/>
<dbReference type="HOGENOM" id="CLU_019279_2_5_1"/>
<dbReference type="KEGG" id="cel:CELE_B0207.7"/>
<dbReference type="GO" id="GO:0004674">
    <property type="term" value="F:protein serine/threonine kinase activity"/>
    <property type="evidence" value="ECO:0000318"/>
    <property type="project" value="GO_Central"/>
</dbReference>
<reference evidence="9 10" key="1">
    <citation type="journal article" date="1998" name="Science">
        <title>Genome sequence of the nematode C. elegans: a platform for investigating biology.</title>
        <authorList>
            <consortium name="The C. elegans sequencing consortium"/>
            <person name="Sulson J.E."/>
            <person name="Waterston R."/>
        </authorList>
    </citation>
    <scope>NUCLEOTIDE SEQUENCE [LARGE SCALE GENOMIC DNA]</scope>
    <source>
        <strain evidence="9 10">Bristol N2</strain>
    </source>
</reference>
<keyword evidence="4 9" id="KW-0418">Kinase</keyword>
<dbReference type="InterPro" id="IPR047916">
    <property type="entry name" value="TTBK_Asator-like_STKc"/>
</dbReference>
<evidence type="ECO:0000256" key="5">
    <source>
        <dbReference type="ARBA" id="ARBA00022840"/>
    </source>
</evidence>
<dbReference type="GO" id="GO:0005524">
    <property type="term" value="F:ATP binding"/>
    <property type="evidence" value="ECO:0007669"/>
    <property type="project" value="UniProtKB-UniRule"/>
</dbReference>
<dbReference type="WormBase" id="B0207.7">
    <property type="protein sequence ID" value="CE07685"/>
    <property type="gene ID" value="WBGene00015030"/>
</dbReference>
<accession>O01429</accession>
<evidence type="ECO:0000256" key="3">
    <source>
        <dbReference type="ARBA" id="ARBA00022741"/>
    </source>
</evidence>
<dbReference type="AGR" id="WB:WBGene00015030"/>
<keyword evidence="1" id="KW-0723">Serine/threonine-protein kinase</keyword>
<dbReference type="PROSITE" id="PS50011">
    <property type="entry name" value="PROTEIN_KINASE_DOM"/>
    <property type="match status" value="1"/>
</dbReference>
<name>O01429_CAEEL</name>
<proteinExistence type="predicted"/>
<dbReference type="OrthoDB" id="5979581at2759"/>
<sequence>MSTSSSIAKPDFRTGEVISQFEIIKKLGSGGFGAVYQVRKNGFDMALKTEFVDTESDDTLKNEAHILRLLQWSPGFCRLYTAKRLTWNKQQVNIMAMSLCARPISRLRRMMPDKHFSKSTAARLSVQLLEALRDMHASGIIHRDVKGSNCGWHASSRRILLFDLGFSRKYLELDPSTNTMRHRAARKTPGFMGTSNYCSTYAHDECDQGRRDDLWAWLYSTVEMFLGSLPWNNEDKTILVSKMKKKIGKKLFFKCPREIALMYEHIRQLKFDSTPDYQMMLNHFQQMYARLEIDESEPMDFEEGSAFYEEHFLNNDTDSEEDTDDTTTDLDSYENEKSNVVTIGTESDATQEDKKLGRLAAGLNRAFSRLMPF</sequence>
<evidence type="ECO:0000313" key="11">
    <source>
        <dbReference type="WormBase" id="B0207.7"/>
    </source>
</evidence>
<evidence type="ECO:0000256" key="1">
    <source>
        <dbReference type="ARBA" id="ARBA00022527"/>
    </source>
</evidence>
<dbReference type="InParanoid" id="O01429"/>
<dbReference type="GO" id="GO:0007165">
    <property type="term" value="P:signal transduction"/>
    <property type="evidence" value="ECO:0000318"/>
    <property type="project" value="GO_Central"/>
</dbReference>
<feature type="region of interest" description="Disordered" evidence="7">
    <location>
        <begin position="313"/>
        <end position="337"/>
    </location>
</feature>
<keyword evidence="3 6" id="KW-0547">Nucleotide-binding</keyword>
<evidence type="ECO:0000313" key="9">
    <source>
        <dbReference type="EMBL" id="CCD61319.1"/>
    </source>
</evidence>
<keyword evidence="2" id="KW-0808">Transferase</keyword>
<dbReference type="CDD" id="cd14017">
    <property type="entry name" value="STKc_TTBK"/>
    <property type="match status" value="1"/>
</dbReference>
<dbReference type="GO" id="GO:0005737">
    <property type="term" value="C:cytoplasm"/>
    <property type="evidence" value="ECO:0000318"/>
    <property type="project" value="GO_Central"/>
</dbReference>
<evidence type="ECO:0000256" key="2">
    <source>
        <dbReference type="ARBA" id="ARBA00022679"/>
    </source>
</evidence>
<evidence type="ECO:0000259" key="8">
    <source>
        <dbReference type="PROSITE" id="PS50011"/>
    </source>
</evidence>
<dbReference type="Gene3D" id="1.10.510.10">
    <property type="entry name" value="Transferase(Phosphotransferase) domain 1"/>
    <property type="match status" value="1"/>
</dbReference>
<dbReference type="PaxDb" id="6239-B0207.7"/>
<dbReference type="Pfam" id="PF00069">
    <property type="entry name" value="Pkinase"/>
    <property type="match status" value="1"/>
</dbReference>
<feature type="binding site" evidence="6">
    <location>
        <position position="48"/>
    </location>
    <ligand>
        <name>ATP</name>
        <dbReference type="ChEBI" id="CHEBI:30616"/>
    </ligand>
</feature>
<dbReference type="InterPro" id="IPR017441">
    <property type="entry name" value="Protein_kinase_ATP_BS"/>
</dbReference>
<feature type="compositionally biased region" description="Acidic residues" evidence="7">
    <location>
        <begin position="317"/>
        <end position="333"/>
    </location>
</feature>
<dbReference type="InterPro" id="IPR050235">
    <property type="entry name" value="CK1_Ser-Thr_kinase"/>
</dbReference>
<dbReference type="Bgee" id="WBGene00015030">
    <property type="expression patterns" value="Expressed in material anatomical entity and 2 other cell types or tissues"/>
</dbReference>
<dbReference type="SMART" id="SM00220">
    <property type="entry name" value="S_TKc"/>
    <property type="match status" value="1"/>
</dbReference>
<keyword evidence="10" id="KW-1185">Reference proteome</keyword>
<dbReference type="eggNOG" id="KOG1164">
    <property type="taxonomic scope" value="Eukaryota"/>
</dbReference>
<dbReference type="EMBL" id="BX284601">
    <property type="protein sequence ID" value="CCD61319.1"/>
    <property type="molecule type" value="Genomic_DNA"/>
</dbReference>
<dbReference type="GeneID" id="181836"/>
<dbReference type="PhylomeDB" id="O01429"/>
<dbReference type="RefSeq" id="NP_491716.1">
    <property type="nucleotide sequence ID" value="NM_059315.3"/>
</dbReference>
<gene>
    <name evidence="9 11" type="ORF">B0207.7</name>
    <name evidence="9" type="ORF">CELE_B0207.7</name>
</gene>
<organism evidence="9 10">
    <name type="scientific">Caenorhabditis elegans</name>
    <dbReference type="NCBI Taxonomy" id="6239"/>
    <lineage>
        <taxon>Eukaryota</taxon>
        <taxon>Metazoa</taxon>
        <taxon>Ecdysozoa</taxon>
        <taxon>Nematoda</taxon>
        <taxon>Chromadorea</taxon>
        <taxon>Rhabditida</taxon>
        <taxon>Rhabditina</taxon>
        <taxon>Rhabditomorpha</taxon>
        <taxon>Rhabditoidea</taxon>
        <taxon>Rhabditidae</taxon>
        <taxon>Peloderinae</taxon>
        <taxon>Caenorhabditis</taxon>
    </lineage>
</organism>